<evidence type="ECO:0000259" key="15">
    <source>
        <dbReference type="PROSITE" id="PS51787"/>
    </source>
</evidence>
<keyword evidence="4 9" id="KW-0547">Nucleotide-binding</keyword>
<keyword evidence="5 9" id="KW-0378">Hydrolase</keyword>
<evidence type="ECO:0000256" key="8">
    <source>
        <dbReference type="ARBA" id="ARBA00023016"/>
    </source>
</evidence>
<keyword evidence="8 9" id="KW-0346">Stress response</keyword>
<dbReference type="PANTHER" id="PTHR10046">
    <property type="entry name" value="ATP DEPENDENT LON PROTEASE FAMILY MEMBER"/>
    <property type="match status" value="1"/>
</dbReference>
<evidence type="ECO:0000313" key="17">
    <source>
        <dbReference type="Proteomes" id="UP001595844"/>
    </source>
</evidence>
<evidence type="ECO:0000313" key="16">
    <source>
        <dbReference type="EMBL" id="MFC4373935.1"/>
    </source>
</evidence>
<dbReference type="PIRSF" id="PIRSF001174">
    <property type="entry name" value="Lon_proteas"/>
    <property type="match status" value="1"/>
</dbReference>
<organism evidence="16 17">
    <name type="scientific">Nocardia halotolerans</name>
    <dbReference type="NCBI Taxonomy" id="1755878"/>
    <lineage>
        <taxon>Bacteria</taxon>
        <taxon>Bacillati</taxon>
        <taxon>Actinomycetota</taxon>
        <taxon>Actinomycetes</taxon>
        <taxon>Mycobacteriales</taxon>
        <taxon>Nocardiaceae</taxon>
        <taxon>Nocardia</taxon>
    </lineage>
</organism>
<dbReference type="InterPro" id="IPR054594">
    <property type="entry name" value="Lon_lid"/>
</dbReference>
<reference evidence="17" key="1">
    <citation type="journal article" date="2019" name="Int. J. Syst. Evol. Microbiol.">
        <title>The Global Catalogue of Microorganisms (GCM) 10K type strain sequencing project: providing services to taxonomists for standard genome sequencing and annotation.</title>
        <authorList>
            <consortium name="The Broad Institute Genomics Platform"/>
            <consortium name="The Broad Institute Genome Sequencing Center for Infectious Disease"/>
            <person name="Wu L."/>
            <person name="Ma J."/>
        </authorList>
    </citation>
    <scope>NUCLEOTIDE SEQUENCE [LARGE SCALE GENOMIC DNA]</scope>
    <source>
        <strain evidence="17">IBRC-M 10490</strain>
    </source>
</reference>
<dbReference type="Pfam" id="PF05362">
    <property type="entry name" value="Lon_C"/>
    <property type="match status" value="1"/>
</dbReference>
<evidence type="ECO:0000256" key="13">
    <source>
        <dbReference type="SAM" id="MobiDB-lite"/>
    </source>
</evidence>
<dbReference type="EMBL" id="JBHSDL010000007">
    <property type="protein sequence ID" value="MFC4373935.1"/>
    <property type="molecule type" value="Genomic_DNA"/>
</dbReference>
<dbReference type="SUPFAM" id="SSF54211">
    <property type="entry name" value="Ribosomal protein S5 domain 2-like"/>
    <property type="match status" value="1"/>
</dbReference>
<evidence type="ECO:0000256" key="9">
    <source>
        <dbReference type="HAMAP-Rule" id="MF_01973"/>
    </source>
</evidence>
<evidence type="ECO:0000256" key="3">
    <source>
        <dbReference type="ARBA" id="ARBA00022670"/>
    </source>
</evidence>
<dbReference type="GO" id="GO:0004252">
    <property type="term" value="F:serine-type endopeptidase activity"/>
    <property type="evidence" value="ECO:0007669"/>
    <property type="project" value="UniProtKB-EC"/>
</dbReference>
<evidence type="ECO:0000256" key="7">
    <source>
        <dbReference type="ARBA" id="ARBA00022840"/>
    </source>
</evidence>
<sequence>MTTAQNLPVLFLTDPIVLPGMVVPIELDESAQAAIDAAQAAKTGSVLVAPRLDEGYASYGVVATIEQVGRMRGGAPAAVLKAERRARIGHGVTGPGAALWVEAEPVPAAEPDERTSELAAEYKKLVVAVLQRREAWQIIDIVNQLDKPDAIADTAGYAPYLTNDQKRELLETPDVVARLTKQIEWIKAHIAEVEVTDKISEEVRDGMEKSQREFLLRQQLNAIRKELGEDEPDGADDYRTRVENADLPENVRAEALREVGRLERASDQSPESGWIRTWLDTVLELPWTVKTEDTTDVSGARNILDADHHGLDEVKDRMVEYLAVRARRATRGLEIVGGRGSGAVLVLVGPPGVGKTSLGESVAKALGRKFVRVALGGVRDEAEIRGHRRTYVGALPGRIVRAVKEAGSMNPVVLLDEIDKVGADFRGDPAAALLEVLDPAQNHTFRDHYLDLDLDLSDVLFIATANVMDTIPGPLLDRMELITVDGYTEADKVAIARDFLVPRQLERNALTADEVTVTDAALREIAANYTREAGVRQMERLVAKALRKAATRLVTGDTVPGAVAAVGNDAVPSGDRLPSGDAVPSSDAVSNGDAVPSSAAVSNGDAVNGGDAVTRGDGRLGYDPELGYDNVIDIGSGARPIDQAPSLTVDIDNLTDYLGRPRFTPDSVERTAVPGVATGLAVTGAGGDVLYIEANAAEGERSLTLTGQLGEVMKESAQIALTYVRSHLAEIGIEPKVLDRNIHIHFPAGAVPKDGPSAGVTMVTALVSLALDRQVRGDVGMTGEVTLNGRVLPIGGVKQKLLAAQRAGLKTVFIPARNEPDLDEVPAEVLAALDVRPVADVADILAYAIEPIAEPAADSKTFAVSA</sequence>
<feature type="domain" description="Lon N-terminal" evidence="15">
    <location>
        <begin position="7"/>
        <end position="190"/>
    </location>
</feature>
<dbReference type="PROSITE" id="PS51787">
    <property type="entry name" value="LON_N"/>
    <property type="match status" value="1"/>
</dbReference>
<dbReference type="PROSITE" id="PS51786">
    <property type="entry name" value="LON_PROTEOLYTIC"/>
    <property type="match status" value="1"/>
</dbReference>
<keyword evidence="2 9" id="KW-0963">Cytoplasm</keyword>
<comment type="similarity">
    <text evidence="9 10 11 12">Belongs to the peptidase S16 family.</text>
</comment>
<evidence type="ECO:0000256" key="10">
    <source>
        <dbReference type="PIRNR" id="PIRNR001174"/>
    </source>
</evidence>
<dbReference type="Gene3D" id="1.20.58.1480">
    <property type="match status" value="1"/>
</dbReference>
<feature type="active site" evidence="9 11">
    <location>
        <position position="757"/>
    </location>
</feature>
<dbReference type="Gene3D" id="3.30.230.10">
    <property type="match status" value="1"/>
</dbReference>
<evidence type="ECO:0000256" key="2">
    <source>
        <dbReference type="ARBA" id="ARBA00022490"/>
    </source>
</evidence>
<dbReference type="Gene3D" id="3.40.50.300">
    <property type="entry name" value="P-loop containing nucleotide triphosphate hydrolases"/>
    <property type="match status" value="1"/>
</dbReference>
<dbReference type="RefSeq" id="WP_378557869.1">
    <property type="nucleotide sequence ID" value="NZ_JBHSDL010000007.1"/>
</dbReference>
<dbReference type="InterPro" id="IPR003959">
    <property type="entry name" value="ATPase_AAA_core"/>
</dbReference>
<keyword evidence="6 9" id="KW-0720">Serine protease</keyword>
<dbReference type="InterPro" id="IPR027417">
    <property type="entry name" value="P-loop_NTPase"/>
</dbReference>
<dbReference type="InterPro" id="IPR003111">
    <property type="entry name" value="Lon_prtase_N"/>
</dbReference>
<evidence type="ECO:0000259" key="14">
    <source>
        <dbReference type="PROSITE" id="PS51786"/>
    </source>
</evidence>
<dbReference type="NCBIfam" id="TIGR00763">
    <property type="entry name" value="lon"/>
    <property type="match status" value="1"/>
</dbReference>
<evidence type="ECO:0000256" key="1">
    <source>
        <dbReference type="ARBA" id="ARBA00004496"/>
    </source>
</evidence>
<dbReference type="EC" id="3.4.21.53" evidence="9 10"/>
<accession>A0ABV8VD62</accession>
<dbReference type="Gene3D" id="1.10.8.60">
    <property type="match status" value="1"/>
</dbReference>
<evidence type="ECO:0000256" key="11">
    <source>
        <dbReference type="PROSITE-ProRule" id="PRU01122"/>
    </source>
</evidence>
<evidence type="ECO:0000256" key="12">
    <source>
        <dbReference type="RuleBase" id="RU000591"/>
    </source>
</evidence>
<dbReference type="Pfam" id="PF22667">
    <property type="entry name" value="Lon_lid"/>
    <property type="match status" value="1"/>
</dbReference>
<dbReference type="Gene3D" id="1.20.5.5270">
    <property type="match status" value="1"/>
</dbReference>
<dbReference type="InterPro" id="IPR008269">
    <property type="entry name" value="Lon_proteolytic"/>
</dbReference>
<dbReference type="InterPro" id="IPR004815">
    <property type="entry name" value="Lon_bac/euk-typ"/>
</dbReference>
<dbReference type="InterPro" id="IPR020568">
    <property type="entry name" value="Ribosomal_Su5_D2-typ_SF"/>
</dbReference>
<keyword evidence="17" id="KW-1185">Reference proteome</keyword>
<feature type="binding site" evidence="9">
    <location>
        <begin position="349"/>
        <end position="356"/>
    </location>
    <ligand>
        <name>ATP</name>
        <dbReference type="ChEBI" id="CHEBI:30616"/>
    </ligand>
</feature>
<dbReference type="Pfam" id="PF02190">
    <property type="entry name" value="LON_substr_bdg"/>
    <property type="match status" value="1"/>
</dbReference>
<dbReference type="InterPro" id="IPR046336">
    <property type="entry name" value="Lon_prtase_N_sf"/>
</dbReference>
<dbReference type="InterPro" id="IPR014721">
    <property type="entry name" value="Ribsml_uS5_D2-typ_fold_subgr"/>
</dbReference>
<keyword evidence="7 9" id="KW-0067">ATP-binding</keyword>
<dbReference type="InterPro" id="IPR027065">
    <property type="entry name" value="Lon_Prtase"/>
</dbReference>
<protein>
    <recommendedName>
        <fullName evidence="9 10">Lon protease</fullName>
        <ecNumber evidence="9 10">3.4.21.53</ecNumber>
    </recommendedName>
    <alternativeName>
        <fullName evidence="9">ATP-dependent protease La</fullName>
    </alternativeName>
</protein>
<comment type="subunit">
    <text evidence="9 10">Homohexamer. Organized in a ring with a central cavity.</text>
</comment>
<comment type="induction">
    <text evidence="9">By heat shock.</text>
</comment>
<dbReference type="PROSITE" id="PS01046">
    <property type="entry name" value="LON_SER"/>
    <property type="match status" value="1"/>
</dbReference>
<name>A0ABV8VD62_9NOCA</name>
<evidence type="ECO:0000256" key="5">
    <source>
        <dbReference type="ARBA" id="ARBA00022801"/>
    </source>
</evidence>
<comment type="function">
    <text evidence="9">ATP-dependent serine protease that mediates the selective degradation of mutant and abnormal proteins as well as certain short-lived regulatory proteins. Required for cellular homeostasis and for survival from DNA damage and developmental changes induced by stress. Degrades polypeptides processively to yield small peptide fragments that are 5 to 10 amino acids long. Binds to DNA in a double-stranded, site-specific manner.</text>
</comment>
<gene>
    <name evidence="9 16" type="primary">lon</name>
    <name evidence="16" type="ORF">ACFO5K_07440</name>
</gene>
<feature type="domain" description="Lon proteolytic" evidence="14">
    <location>
        <begin position="671"/>
        <end position="851"/>
    </location>
</feature>
<dbReference type="SUPFAM" id="SSF88697">
    <property type="entry name" value="PUA domain-like"/>
    <property type="match status" value="1"/>
</dbReference>
<feature type="active site" evidence="9 11">
    <location>
        <position position="800"/>
    </location>
</feature>
<keyword evidence="3 9" id="KW-0645">Protease</keyword>
<dbReference type="PRINTS" id="PR00830">
    <property type="entry name" value="ENDOLAPTASE"/>
</dbReference>
<dbReference type="Pfam" id="PF00004">
    <property type="entry name" value="AAA"/>
    <property type="match status" value="1"/>
</dbReference>
<dbReference type="SUPFAM" id="SSF52540">
    <property type="entry name" value="P-loop containing nucleoside triphosphate hydrolases"/>
    <property type="match status" value="1"/>
</dbReference>
<dbReference type="SMART" id="SM00382">
    <property type="entry name" value="AAA"/>
    <property type="match status" value="1"/>
</dbReference>
<dbReference type="InterPro" id="IPR003593">
    <property type="entry name" value="AAA+_ATPase"/>
</dbReference>
<dbReference type="Proteomes" id="UP001595844">
    <property type="component" value="Unassembled WGS sequence"/>
</dbReference>
<proteinExistence type="evidence at transcript level"/>
<evidence type="ECO:0000256" key="4">
    <source>
        <dbReference type="ARBA" id="ARBA00022741"/>
    </source>
</evidence>
<dbReference type="SMART" id="SM00464">
    <property type="entry name" value="LON"/>
    <property type="match status" value="1"/>
</dbReference>
<dbReference type="HAMAP" id="MF_01973">
    <property type="entry name" value="lon_bact"/>
    <property type="match status" value="1"/>
</dbReference>
<comment type="caution">
    <text evidence="16">The sequence shown here is derived from an EMBL/GenBank/DDBJ whole genome shotgun (WGS) entry which is preliminary data.</text>
</comment>
<comment type="subcellular location">
    <subcellularLocation>
        <location evidence="1 9 10">Cytoplasm</location>
    </subcellularLocation>
</comment>
<feature type="region of interest" description="Disordered" evidence="13">
    <location>
        <begin position="568"/>
        <end position="618"/>
    </location>
</feature>
<dbReference type="InterPro" id="IPR027543">
    <property type="entry name" value="Lon_bac"/>
</dbReference>
<dbReference type="Gene3D" id="2.30.130.40">
    <property type="entry name" value="LON domain-like"/>
    <property type="match status" value="1"/>
</dbReference>
<dbReference type="InterPro" id="IPR008268">
    <property type="entry name" value="Peptidase_S16_AS"/>
</dbReference>
<evidence type="ECO:0000256" key="6">
    <source>
        <dbReference type="ARBA" id="ARBA00022825"/>
    </source>
</evidence>
<comment type="catalytic activity">
    <reaction evidence="9 10 11">
        <text>Hydrolysis of proteins in presence of ATP.</text>
        <dbReference type="EC" id="3.4.21.53"/>
    </reaction>
</comment>
<dbReference type="InterPro" id="IPR015947">
    <property type="entry name" value="PUA-like_sf"/>
</dbReference>
<dbReference type="CDD" id="cd19500">
    <property type="entry name" value="RecA-like_Lon"/>
    <property type="match status" value="1"/>
</dbReference>